<feature type="transmembrane region" description="Helical" evidence="6">
    <location>
        <begin position="129"/>
        <end position="147"/>
    </location>
</feature>
<dbReference type="GO" id="GO:0022857">
    <property type="term" value="F:transmembrane transporter activity"/>
    <property type="evidence" value="ECO:0007669"/>
    <property type="project" value="InterPro"/>
</dbReference>
<evidence type="ECO:0000256" key="4">
    <source>
        <dbReference type="ARBA" id="ARBA00022989"/>
    </source>
</evidence>
<keyword evidence="8" id="KW-1185">Reference proteome</keyword>
<accession>W9H461</accession>
<dbReference type="PANTHER" id="PTHR32196">
    <property type="entry name" value="ABC TRANSPORTER PERMEASE PROTEIN YPHD-RELATED-RELATED"/>
    <property type="match status" value="1"/>
</dbReference>
<dbReference type="STRING" id="1385369.N825_33430"/>
<reference evidence="7 8" key="1">
    <citation type="submission" date="2013-08" db="EMBL/GenBank/DDBJ databases">
        <title>The genome sequence of Skermanella stibiiresistens.</title>
        <authorList>
            <person name="Zhu W."/>
            <person name="Wang G."/>
        </authorList>
    </citation>
    <scope>NUCLEOTIDE SEQUENCE [LARGE SCALE GENOMIC DNA]</scope>
    <source>
        <strain evidence="7 8">SB22</strain>
    </source>
</reference>
<keyword evidence="5 6" id="KW-0472">Membrane</keyword>
<evidence type="ECO:0008006" key="9">
    <source>
        <dbReference type="Google" id="ProtNLM"/>
    </source>
</evidence>
<organism evidence="7 8">
    <name type="scientific">Skermanella stibiiresistens SB22</name>
    <dbReference type="NCBI Taxonomy" id="1385369"/>
    <lineage>
        <taxon>Bacteria</taxon>
        <taxon>Pseudomonadati</taxon>
        <taxon>Pseudomonadota</taxon>
        <taxon>Alphaproteobacteria</taxon>
        <taxon>Rhodospirillales</taxon>
        <taxon>Azospirillaceae</taxon>
        <taxon>Skermanella</taxon>
    </lineage>
</organism>
<dbReference type="CDD" id="cd06579">
    <property type="entry name" value="TM_PBP1_transp_AraH_like"/>
    <property type="match status" value="1"/>
</dbReference>
<feature type="transmembrane region" description="Helical" evidence="6">
    <location>
        <begin position="218"/>
        <end position="240"/>
    </location>
</feature>
<evidence type="ECO:0000256" key="1">
    <source>
        <dbReference type="ARBA" id="ARBA00004651"/>
    </source>
</evidence>
<dbReference type="GO" id="GO:0005886">
    <property type="term" value="C:plasma membrane"/>
    <property type="evidence" value="ECO:0007669"/>
    <property type="project" value="UniProtKB-SubCell"/>
</dbReference>
<evidence type="ECO:0000313" key="7">
    <source>
        <dbReference type="EMBL" id="EWY40834.1"/>
    </source>
</evidence>
<dbReference type="Proteomes" id="UP000019486">
    <property type="component" value="Unassembled WGS sequence"/>
</dbReference>
<evidence type="ECO:0000256" key="3">
    <source>
        <dbReference type="ARBA" id="ARBA00022692"/>
    </source>
</evidence>
<dbReference type="AlphaFoldDB" id="W9H461"/>
<evidence type="ECO:0000256" key="5">
    <source>
        <dbReference type="ARBA" id="ARBA00023136"/>
    </source>
</evidence>
<comment type="subcellular location">
    <subcellularLocation>
        <location evidence="1">Cell membrane</location>
        <topology evidence="1">Multi-pass membrane protein</topology>
    </subcellularLocation>
</comment>
<evidence type="ECO:0000313" key="8">
    <source>
        <dbReference type="Proteomes" id="UP000019486"/>
    </source>
</evidence>
<feature type="transmembrane region" description="Helical" evidence="6">
    <location>
        <begin position="17"/>
        <end position="38"/>
    </location>
</feature>
<keyword evidence="4 6" id="KW-1133">Transmembrane helix</keyword>
<feature type="transmembrane region" description="Helical" evidence="6">
    <location>
        <begin position="167"/>
        <end position="187"/>
    </location>
</feature>
<evidence type="ECO:0000256" key="6">
    <source>
        <dbReference type="SAM" id="Phobius"/>
    </source>
</evidence>
<keyword evidence="2" id="KW-1003">Cell membrane</keyword>
<protein>
    <recommendedName>
        <fullName evidence="9">ABC transporter permease</fullName>
    </recommendedName>
</protein>
<sequence>MDALMGRLRGDPLRTRLMVLLGLWLVALVAMSLVSPYFLQARTVPYLLQYVPILGLLGLGQTLVILAGGPGIDLSVGSIVSLVGVFVGALVTAGIGVWPASAAGIALGAGLGFINGFLVNVLRIPSLMATLATMFAFGGLALATTQGRPIGGFPPEFGWLGQGTTLGMPNAFLFVLLPVAVVLHVMLTRTVIGRHIVACGNDDRAAHLAGLNVTRVRVGLYVLSGVLSGIGSVISMSWFLAARPDAGKGMELLAVTIAVLGGTHIFGGTGGIPGTIVAILIVTTLQIGLQLANISAAWQLGLIGVLLIASVSSSGGFKLGLFRRSLGAGA</sequence>
<dbReference type="Pfam" id="PF02653">
    <property type="entry name" value="BPD_transp_2"/>
    <property type="match status" value="1"/>
</dbReference>
<proteinExistence type="predicted"/>
<feature type="transmembrane region" description="Helical" evidence="6">
    <location>
        <begin position="104"/>
        <end position="122"/>
    </location>
</feature>
<feature type="transmembrane region" description="Helical" evidence="6">
    <location>
        <begin position="297"/>
        <end position="317"/>
    </location>
</feature>
<keyword evidence="3 6" id="KW-0812">Transmembrane</keyword>
<dbReference type="InterPro" id="IPR001851">
    <property type="entry name" value="ABC_transp_permease"/>
</dbReference>
<feature type="transmembrane region" description="Helical" evidence="6">
    <location>
        <begin position="50"/>
        <end position="69"/>
    </location>
</feature>
<gene>
    <name evidence="7" type="ORF">N825_33430</name>
</gene>
<evidence type="ECO:0000256" key="2">
    <source>
        <dbReference type="ARBA" id="ARBA00022475"/>
    </source>
</evidence>
<dbReference type="RefSeq" id="WP_051511931.1">
    <property type="nucleotide sequence ID" value="NZ_AVFL01000006.1"/>
</dbReference>
<dbReference type="EMBL" id="AVFL01000006">
    <property type="protein sequence ID" value="EWY40834.1"/>
    <property type="molecule type" value="Genomic_DNA"/>
</dbReference>
<dbReference type="OrthoDB" id="7947581at2"/>
<name>W9H461_9PROT</name>
<feature type="transmembrane region" description="Helical" evidence="6">
    <location>
        <begin position="252"/>
        <end position="285"/>
    </location>
</feature>
<comment type="caution">
    <text evidence="7">The sequence shown here is derived from an EMBL/GenBank/DDBJ whole genome shotgun (WGS) entry which is preliminary data.</text>
</comment>
<feature type="transmembrane region" description="Helical" evidence="6">
    <location>
        <begin position="76"/>
        <end position="98"/>
    </location>
</feature>